<feature type="compositionally biased region" description="Basic and acidic residues" evidence="1">
    <location>
        <begin position="24"/>
        <end position="39"/>
    </location>
</feature>
<dbReference type="EMBL" id="NBII01000001">
    <property type="protein sequence ID" value="PAV23049.1"/>
    <property type="molecule type" value="Genomic_DNA"/>
</dbReference>
<accession>A0A286UTZ3</accession>
<evidence type="ECO:0000313" key="3">
    <source>
        <dbReference type="Proteomes" id="UP000217199"/>
    </source>
</evidence>
<protein>
    <submittedName>
        <fullName evidence="2">Uncharacterized protein</fullName>
    </submittedName>
</protein>
<gene>
    <name evidence="2" type="ORF">PNOK_0011600</name>
</gene>
<dbReference type="AlphaFoldDB" id="A0A286UTZ3"/>
<name>A0A286UTZ3_9AGAM</name>
<feature type="region of interest" description="Disordered" evidence="1">
    <location>
        <begin position="1"/>
        <end position="39"/>
    </location>
</feature>
<keyword evidence="3" id="KW-1185">Reference proteome</keyword>
<sequence length="149" mass="16976">MHATSVKTEDVGSSDFLTRSSSNDNKDKGKGSHVKAEVMEEIKGNVEERMITIKPEENSRSLDLSGDANFWERQAYWDEFDLKNYHGKVLHENGEEGVYEVECGSDYLPKDKGKYRTTKKRYDEGLREAIEEMVNNLTPGHLAMQSHSS</sequence>
<dbReference type="InParanoid" id="A0A286UTZ3"/>
<dbReference type="Proteomes" id="UP000217199">
    <property type="component" value="Unassembled WGS sequence"/>
</dbReference>
<evidence type="ECO:0000313" key="2">
    <source>
        <dbReference type="EMBL" id="PAV23049.1"/>
    </source>
</evidence>
<evidence type="ECO:0000256" key="1">
    <source>
        <dbReference type="SAM" id="MobiDB-lite"/>
    </source>
</evidence>
<comment type="caution">
    <text evidence="2">The sequence shown here is derived from an EMBL/GenBank/DDBJ whole genome shotgun (WGS) entry which is preliminary data.</text>
</comment>
<organism evidence="2 3">
    <name type="scientific">Pyrrhoderma noxium</name>
    <dbReference type="NCBI Taxonomy" id="2282107"/>
    <lineage>
        <taxon>Eukaryota</taxon>
        <taxon>Fungi</taxon>
        <taxon>Dikarya</taxon>
        <taxon>Basidiomycota</taxon>
        <taxon>Agaricomycotina</taxon>
        <taxon>Agaricomycetes</taxon>
        <taxon>Hymenochaetales</taxon>
        <taxon>Hymenochaetaceae</taxon>
        <taxon>Pyrrhoderma</taxon>
    </lineage>
</organism>
<reference evidence="2 3" key="1">
    <citation type="journal article" date="2017" name="Mol. Ecol.">
        <title>Comparative and population genomic landscape of Phellinus noxius: A hypervariable fungus causing root rot in trees.</title>
        <authorList>
            <person name="Chung C.L."/>
            <person name="Lee T.J."/>
            <person name="Akiba M."/>
            <person name="Lee H.H."/>
            <person name="Kuo T.H."/>
            <person name="Liu D."/>
            <person name="Ke H.M."/>
            <person name="Yokoi T."/>
            <person name="Roa M.B."/>
            <person name="Lu M.J."/>
            <person name="Chang Y.Y."/>
            <person name="Ann P.J."/>
            <person name="Tsai J.N."/>
            <person name="Chen C.Y."/>
            <person name="Tzean S.S."/>
            <person name="Ota Y."/>
            <person name="Hattori T."/>
            <person name="Sahashi N."/>
            <person name="Liou R.F."/>
            <person name="Kikuchi T."/>
            <person name="Tsai I.J."/>
        </authorList>
    </citation>
    <scope>NUCLEOTIDE SEQUENCE [LARGE SCALE GENOMIC DNA]</scope>
    <source>
        <strain evidence="2 3">FFPRI411160</strain>
    </source>
</reference>
<proteinExistence type="predicted"/>